<evidence type="ECO:0000313" key="3">
    <source>
        <dbReference type="Proteomes" id="UP000002640"/>
    </source>
</evidence>
<dbReference type="GeneID" id="20661665"/>
<dbReference type="EMBL" id="JH159164">
    <property type="protein sequence ID" value="EGZ06560.1"/>
    <property type="molecule type" value="Genomic_DNA"/>
</dbReference>
<reference evidence="2 3" key="1">
    <citation type="journal article" date="2006" name="Science">
        <title>Phytophthora genome sequences uncover evolutionary origins and mechanisms of pathogenesis.</title>
        <authorList>
            <person name="Tyler B.M."/>
            <person name="Tripathy S."/>
            <person name="Zhang X."/>
            <person name="Dehal P."/>
            <person name="Jiang R.H."/>
            <person name="Aerts A."/>
            <person name="Arredondo F.D."/>
            <person name="Baxter L."/>
            <person name="Bensasson D."/>
            <person name="Beynon J.L."/>
            <person name="Chapman J."/>
            <person name="Damasceno C.M."/>
            <person name="Dorrance A.E."/>
            <person name="Dou D."/>
            <person name="Dickerman A.W."/>
            <person name="Dubchak I.L."/>
            <person name="Garbelotto M."/>
            <person name="Gijzen M."/>
            <person name="Gordon S.G."/>
            <person name="Govers F."/>
            <person name="Grunwald N.J."/>
            <person name="Huang W."/>
            <person name="Ivors K.L."/>
            <person name="Jones R.W."/>
            <person name="Kamoun S."/>
            <person name="Krampis K."/>
            <person name="Lamour K.H."/>
            <person name="Lee M.K."/>
            <person name="McDonald W.H."/>
            <person name="Medina M."/>
            <person name="Meijer H.J."/>
            <person name="Nordberg E.K."/>
            <person name="Maclean D.J."/>
            <person name="Ospina-Giraldo M.D."/>
            <person name="Morris P.F."/>
            <person name="Phuntumart V."/>
            <person name="Putnam N.H."/>
            <person name="Rash S."/>
            <person name="Rose J.K."/>
            <person name="Sakihama Y."/>
            <person name="Salamov A.A."/>
            <person name="Savidor A."/>
            <person name="Scheuring C.F."/>
            <person name="Smith B.M."/>
            <person name="Sobral B.W."/>
            <person name="Terry A."/>
            <person name="Torto-Alalibo T.A."/>
            <person name="Win J."/>
            <person name="Xu Z."/>
            <person name="Zhang H."/>
            <person name="Grigoriev I.V."/>
            <person name="Rokhsar D.S."/>
            <person name="Boore J.L."/>
        </authorList>
    </citation>
    <scope>NUCLEOTIDE SEQUENCE [LARGE SCALE GENOMIC DNA]</scope>
    <source>
        <strain evidence="2 3">P6497</strain>
    </source>
</reference>
<sequence length="132" mass="14902">MKPKVPKLQHEVTRNQWAPLHVGDSLIIIRQDSTRQPPLAKHMKDIYWQSRRVAEQLGVFSWQHHLRAYNKMADTFANIAMDSKISAQRAPNSLQALNPQWTAAAAHAHNDVGHWIARNLIEGTSEPAAATV</sequence>
<dbReference type="Gene3D" id="3.30.420.10">
    <property type="entry name" value="Ribonuclease H-like superfamily/Ribonuclease H"/>
    <property type="match status" value="1"/>
</dbReference>
<dbReference type="SMR" id="G5AEF8"/>
<proteinExistence type="predicted"/>
<dbReference type="InterPro" id="IPR036397">
    <property type="entry name" value="RNaseH_sf"/>
</dbReference>
<dbReference type="KEGG" id="psoj:PHYSODRAFT_531838"/>
<dbReference type="GO" id="GO:0004523">
    <property type="term" value="F:RNA-DNA hybrid ribonuclease activity"/>
    <property type="evidence" value="ECO:0007669"/>
    <property type="project" value="InterPro"/>
</dbReference>
<accession>G5AEF8</accession>
<dbReference type="GO" id="GO:0003676">
    <property type="term" value="F:nucleic acid binding"/>
    <property type="evidence" value="ECO:0007669"/>
    <property type="project" value="InterPro"/>
</dbReference>
<evidence type="ECO:0000259" key="1">
    <source>
        <dbReference type="Pfam" id="PF13456"/>
    </source>
</evidence>
<organism evidence="2 3">
    <name type="scientific">Phytophthora sojae (strain P6497)</name>
    <name type="common">Soybean stem and root rot agent</name>
    <name type="synonym">Phytophthora megasperma f. sp. glycines</name>
    <dbReference type="NCBI Taxonomy" id="1094619"/>
    <lineage>
        <taxon>Eukaryota</taxon>
        <taxon>Sar</taxon>
        <taxon>Stramenopiles</taxon>
        <taxon>Oomycota</taxon>
        <taxon>Peronosporomycetes</taxon>
        <taxon>Peronosporales</taxon>
        <taxon>Peronosporaceae</taxon>
        <taxon>Phytophthora</taxon>
    </lineage>
</organism>
<dbReference type="InterPro" id="IPR002156">
    <property type="entry name" value="RNaseH_domain"/>
</dbReference>
<dbReference type="AlphaFoldDB" id="G5AEF8"/>
<gene>
    <name evidence="2" type="ORF">PHYSODRAFT_531838</name>
</gene>
<dbReference type="InParanoid" id="G5AEF8"/>
<dbReference type="RefSeq" id="XP_009538457.1">
    <property type="nucleotide sequence ID" value="XM_009540162.1"/>
</dbReference>
<feature type="domain" description="RNase H type-1" evidence="1">
    <location>
        <begin position="23"/>
        <end position="79"/>
    </location>
</feature>
<name>G5AEF8_PHYSP</name>
<keyword evidence="3" id="KW-1185">Reference proteome</keyword>
<evidence type="ECO:0000313" key="2">
    <source>
        <dbReference type="EMBL" id="EGZ06560.1"/>
    </source>
</evidence>
<dbReference type="Proteomes" id="UP000002640">
    <property type="component" value="Unassembled WGS sequence"/>
</dbReference>
<protein>
    <recommendedName>
        <fullName evidence="1">RNase H type-1 domain-containing protein</fullName>
    </recommendedName>
</protein>
<dbReference type="Pfam" id="PF13456">
    <property type="entry name" value="RVT_3"/>
    <property type="match status" value="1"/>
</dbReference>